<name>V7CK83_PHAVU</name>
<keyword evidence="6" id="KW-1185">Reference proteome</keyword>
<sequence>MSFRSFHFLARFTKPHHHPLASTPCSPLSSLHAPPCSPHHHHPHIDERLIHDQISHLFPIPTSKSQNTVSEPLKPSHLDAKSVDAFLPPEDKLRGVFLQKLKGKAAIETALSNVGADVDVNILGKVLNNGNLSGEFMVTFFNWAVKLPGIPNEVGSYHVIVKALGRRKFFVFMMGVLCDMRKCGINGDLLLLSIVIDSFVRAGHVSRAIQIFGNLDDLGVRRDTEALNVLLSCLCHRSHVGAANSVLNSMKGKVCFDVGTYNVVAGGWSKIGKVGEVERIMREMEVDGVGHDCRTFGFLMESLGRVGRMDEAVEVFCGMREKNCQPDTAAYNAMIFNFVSVGDFEECIKYYKKMLSDNCEPDLDTFVRIITGFLRVRKVADALQMFDEMLRRGVVPSIGIITTFIKRLCSYGPPYAALVIYKKARKLGCMISMEAYKILLMRLSEVGKCGTLLSIWEEMQECGYSSDLEVYEYIISGLCNVGQLENAVLVMEEALHKGFCPSRLVYSKLSNRLLATEKTERAYKLFLKIKHARSLENARNYWRSNGWHF</sequence>
<evidence type="ECO:0000256" key="2">
    <source>
        <dbReference type="ARBA" id="ARBA00022737"/>
    </source>
</evidence>
<dbReference type="Pfam" id="PF13041">
    <property type="entry name" value="PPR_2"/>
    <property type="match status" value="1"/>
</dbReference>
<dbReference type="PROSITE" id="PS51375">
    <property type="entry name" value="PPR"/>
    <property type="match status" value="5"/>
</dbReference>
<dbReference type="InterPro" id="IPR002885">
    <property type="entry name" value="PPR_rpt"/>
</dbReference>
<proteinExistence type="inferred from homology"/>
<feature type="repeat" description="PPR" evidence="3">
    <location>
        <begin position="467"/>
        <end position="501"/>
    </location>
</feature>
<evidence type="ECO:0000256" key="3">
    <source>
        <dbReference type="PROSITE-ProRule" id="PRU00708"/>
    </source>
</evidence>
<dbReference type="eggNOG" id="KOG4197">
    <property type="taxonomic scope" value="Eukaryota"/>
</dbReference>
<dbReference type="SMR" id="V7CK83"/>
<evidence type="ECO:0000313" key="5">
    <source>
        <dbReference type="EMBL" id="ESW30549.1"/>
    </source>
</evidence>
<dbReference type="Pfam" id="PF01535">
    <property type="entry name" value="PPR"/>
    <property type="match status" value="5"/>
</dbReference>
<evidence type="ECO:0000256" key="4">
    <source>
        <dbReference type="SAM" id="MobiDB-lite"/>
    </source>
</evidence>
<dbReference type="NCBIfam" id="TIGR00756">
    <property type="entry name" value="PPR"/>
    <property type="match status" value="4"/>
</dbReference>
<feature type="repeat" description="PPR" evidence="3">
    <location>
        <begin position="257"/>
        <end position="291"/>
    </location>
</feature>
<organism evidence="5 6">
    <name type="scientific">Phaseolus vulgaris</name>
    <name type="common">Kidney bean</name>
    <name type="synonym">French bean</name>
    <dbReference type="NCBI Taxonomy" id="3885"/>
    <lineage>
        <taxon>Eukaryota</taxon>
        <taxon>Viridiplantae</taxon>
        <taxon>Streptophyta</taxon>
        <taxon>Embryophyta</taxon>
        <taxon>Tracheophyta</taxon>
        <taxon>Spermatophyta</taxon>
        <taxon>Magnoliopsida</taxon>
        <taxon>eudicotyledons</taxon>
        <taxon>Gunneridae</taxon>
        <taxon>Pentapetalae</taxon>
        <taxon>rosids</taxon>
        <taxon>fabids</taxon>
        <taxon>Fabales</taxon>
        <taxon>Fabaceae</taxon>
        <taxon>Papilionoideae</taxon>
        <taxon>50 kb inversion clade</taxon>
        <taxon>NPAAA clade</taxon>
        <taxon>indigoferoid/millettioid clade</taxon>
        <taxon>Phaseoleae</taxon>
        <taxon>Phaseolus</taxon>
    </lineage>
</organism>
<feature type="compositionally biased region" description="Low complexity" evidence="4">
    <location>
        <begin position="24"/>
        <end position="34"/>
    </location>
</feature>
<dbReference type="InterPro" id="IPR011990">
    <property type="entry name" value="TPR-like_helical_dom_sf"/>
</dbReference>
<dbReference type="STRING" id="3885.V7CK83"/>
<feature type="repeat" description="PPR" evidence="3">
    <location>
        <begin position="292"/>
        <end position="326"/>
    </location>
</feature>
<gene>
    <name evidence="5" type="ORF">PHAVU_002G162200g</name>
</gene>
<comment type="similarity">
    <text evidence="1">Belongs to the PPR family. P subfamily.</text>
</comment>
<dbReference type="OrthoDB" id="185373at2759"/>
<evidence type="ECO:0000256" key="1">
    <source>
        <dbReference type="ARBA" id="ARBA00007626"/>
    </source>
</evidence>
<reference evidence="6" key="1">
    <citation type="journal article" date="2014" name="Nat. Genet.">
        <title>A reference genome for common bean and genome-wide analysis of dual domestications.</title>
        <authorList>
            <person name="Schmutz J."/>
            <person name="McClean P.E."/>
            <person name="Mamidi S."/>
            <person name="Wu G.A."/>
            <person name="Cannon S.B."/>
            <person name="Grimwood J."/>
            <person name="Jenkins J."/>
            <person name="Shu S."/>
            <person name="Song Q."/>
            <person name="Chavarro C."/>
            <person name="Torres-Torres M."/>
            <person name="Geffroy V."/>
            <person name="Moghaddam S.M."/>
            <person name="Gao D."/>
            <person name="Abernathy B."/>
            <person name="Barry K."/>
            <person name="Blair M."/>
            <person name="Brick M.A."/>
            <person name="Chovatia M."/>
            <person name="Gepts P."/>
            <person name="Goodstein D.M."/>
            <person name="Gonzales M."/>
            <person name="Hellsten U."/>
            <person name="Hyten D.L."/>
            <person name="Jia G."/>
            <person name="Kelly J.D."/>
            <person name="Kudrna D."/>
            <person name="Lee R."/>
            <person name="Richard M.M."/>
            <person name="Miklas P.N."/>
            <person name="Osorno J.M."/>
            <person name="Rodrigues J."/>
            <person name="Thareau V."/>
            <person name="Urrea C.A."/>
            <person name="Wang M."/>
            <person name="Yu Y."/>
            <person name="Zhang M."/>
            <person name="Wing R.A."/>
            <person name="Cregan P.B."/>
            <person name="Rokhsar D.S."/>
            <person name="Jackson S.A."/>
        </authorList>
    </citation>
    <scope>NUCLEOTIDE SEQUENCE [LARGE SCALE GENOMIC DNA]</scope>
    <source>
        <strain evidence="6">cv. G19833</strain>
    </source>
</reference>
<keyword evidence="2" id="KW-0677">Repeat</keyword>
<dbReference type="EMBL" id="CM002289">
    <property type="protein sequence ID" value="ESW30549.1"/>
    <property type="molecule type" value="Genomic_DNA"/>
</dbReference>
<dbReference type="PANTHER" id="PTHR47447">
    <property type="entry name" value="OS03G0856100 PROTEIN"/>
    <property type="match status" value="1"/>
</dbReference>
<feature type="repeat" description="PPR" evidence="3">
    <location>
        <begin position="362"/>
        <end position="396"/>
    </location>
</feature>
<dbReference type="Gene3D" id="1.25.40.10">
    <property type="entry name" value="Tetratricopeptide repeat domain"/>
    <property type="match status" value="4"/>
</dbReference>
<accession>V7CK83</accession>
<evidence type="ECO:0008006" key="7">
    <source>
        <dbReference type="Google" id="ProtNLM"/>
    </source>
</evidence>
<feature type="repeat" description="PPR" evidence="3">
    <location>
        <begin position="327"/>
        <end position="361"/>
    </location>
</feature>
<feature type="region of interest" description="Disordered" evidence="4">
    <location>
        <begin position="21"/>
        <end position="43"/>
    </location>
</feature>
<dbReference type="Gramene" id="ESW30549">
    <property type="protein sequence ID" value="ESW30549"/>
    <property type="gene ID" value="PHAVU_002G162200g"/>
</dbReference>
<evidence type="ECO:0000313" key="6">
    <source>
        <dbReference type="Proteomes" id="UP000000226"/>
    </source>
</evidence>
<dbReference type="PANTHER" id="PTHR47447:SF28">
    <property type="entry name" value="PENTACOTRIPEPTIDE-REPEAT REGION OF PRORP DOMAIN-CONTAINING PROTEIN"/>
    <property type="match status" value="1"/>
</dbReference>
<dbReference type="AlphaFoldDB" id="V7CK83"/>
<dbReference type="OMA" id="MLSDNCE"/>
<dbReference type="Proteomes" id="UP000000226">
    <property type="component" value="Chromosome 2"/>
</dbReference>
<protein>
    <recommendedName>
        <fullName evidence="7">Pentacotripeptide-repeat region of PRORP domain-containing protein</fullName>
    </recommendedName>
</protein>